<dbReference type="AlphaFoldDB" id="A0A1K1LTP1"/>
<evidence type="ECO:0000313" key="5">
    <source>
        <dbReference type="Proteomes" id="UP000183788"/>
    </source>
</evidence>
<dbReference type="Proteomes" id="UP000183788">
    <property type="component" value="Unassembled WGS sequence"/>
</dbReference>
<feature type="domain" description="Secretion system C-terminal sorting" evidence="2">
    <location>
        <begin position="166"/>
        <end position="242"/>
    </location>
</feature>
<dbReference type="STRING" id="1004.SAMN05661012_00125"/>
<dbReference type="Pfam" id="PF18962">
    <property type="entry name" value="Por_Secre_tail"/>
    <property type="match status" value="1"/>
</dbReference>
<dbReference type="SUPFAM" id="SSF50405">
    <property type="entry name" value="Actin-crosslinking proteins"/>
    <property type="match status" value="1"/>
</dbReference>
<dbReference type="EMBL" id="FPIZ01000001">
    <property type="protein sequence ID" value="SFW13014.1"/>
    <property type="molecule type" value="Genomic_DNA"/>
</dbReference>
<dbReference type="NCBIfam" id="TIGR04183">
    <property type="entry name" value="Por_Secre_tail"/>
    <property type="match status" value="1"/>
</dbReference>
<gene>
    <name evidence="3" type="ORF">SAMN05661012_00125</name>
    <name evidence="4" type="ORF">SR876_31395</name>
</gene>
<evidence type="ECO:0000259" key="2">
    <source>
        <dbReference type="Pfam" id="PF18962"/>
    </source>
</evidence>
<evidence type="ECO:0000256" key="1">
    <source>
        <dbReference type="SAM" id="SignalP"/>
    </source>
</evidence>
<reference evidence="3 5" key="1">
    <citation type="submission" date="2016-11" db="EMBL/GenBank/DDBJ databases">
        <authorList>
            <person name="Jaros S."/>
            <person name="Januszkiewicz K."/>
            <person name="Wedrychowicz H."/>
        </authorList>
    </citation>
    <scope>NUCLEOTIDE SEQUENCE [LARGE SCALE GENOMIC DNA]</scope>
    <source>
        <strain evidence="3 5">DSM 784</strain>
    </source>
</reference>
<feature type="chain" id="PRO_5013312521" evidence="1">
    <location>
        <begin position="21"/>
        <end position="243"/>
    </location>
</feature>
<evidence type="ECO:0000313" key="4">
    <source>
        <dbReference type="EMBL" id="WQG89440.1"/>
    </source>
</evidence>
<reference evidence="4 6" key="2">
    <citation type="submission" date="2023-11" db="EMBL/GenBank/DDBJ databases">
        <title>MicrobeMod: A computational toolkit for identifying prokaryotic methylation and restriction-modification with nanopore sequencing.</title>
        <authorList>
            <person name="Crits-Christoph A."/>
            <person name="Kang S.C."/>
            <person name="Lee H."/>
            <person name="Ostrov N."/>
        </authorList>
    </citation>
    <scope>NUCLEOTIDE SEQUENCE [LARGE SCALE GENOMIC DNA]</scope>
    <source>
        <strain evidence="4 6">ATCC 23090</strain>
    </source>
</reference>
<name>A0A1K1LTP1_9BACT</name>
<protein>
    <submittedName>
        <fullName evidence="3">Por secretion system C-terminal sorting domain-containing protein</fullName>
    </submittedName>
    <submittedName>
        <fullName evidence="4">T9SS type A sorting domain-containing protein</fullName>
    </submittedName>
</protein>
<dbReference type="Gene3D" id="2.80.10.50">
    <property type="match status" value="1"/>
</dbReference>
<dbReference type="CDD" id="cd23342">
    <property type="entry name" value="beta-trefoil_FSCN_ZgPorA-like"/>
    <property type="match status" value="1"/>
</dbReference>
<dbReference type="InterPro" id="IPR008999">
    <property type="entry name" value="Actin-crosslinking"/>
</dbReference>
<keyword evidence="6" id="KW-1185">Reference proteome</keyword>
<keyword evidence="1" id="KW-0732">Signal</keyword>
<dbReference type="RefSeq" id="WP_083571293.1">
    <property type="nucleotide sequence ID" value="NZ_CBHWAX010000003.1"/>
</dbReference>
<dbReference type="EMBL" id="CP140154">
    <property type="protein sequence ID" value="WQG89440.1"/>
    <property type="molecule type" value="Genomic_DNA"/>
</dbReference>
<proteinExistence type="predicted"/>
<accession>A0A1K1LTP1</accession>
<dbReference type="OrthoDB" id="643719at2"/>
<evidence type="ECO:0000313" key="6">
    <source>
        <dbReference type="Proteomes" id="UP001326715"/>
    </source>
</evidence>
<dbReference type="Proteomes" id="UP001326715">
    <property type="component" value="Chromosome"/>
</dbReference>
<organism evidence="3 5">
    <name type="scientific">Chitinophaga sancti</name>
    <dbReference type="NCBI Taxonomy" id="1004"/>
    <lineage>
        <taxon>Bacteria</taxon>
        <taxon>Pseudomonadati</taxon>
        <taxon>Bacteroidota</taxon>
        <taxon>Chitinophagia</taxon>
        <taxon>Chitinophagales</taxon>
        <taxon>Chitinophagaceae</taxon>
        <taxon>Chitinophaga</taxon>
    </lineage>
</organism>
<sequence length="243" mass="26293">MKLFCLCCISLLMAFLSVHAQDTIPPAPVGSTIYLLNDVWLMSAADKYGPMKCDHTTISASEQFIVVDAGDSTIALQGSNGRYVTATSPMRCTSTMIDHNARFKWVGLGTNTVALQNLKGEYVFMESNLLSLTCKSTAITTGSTFTWSAVSMAPQEEKAETANLNVFPNPASGNVNIKYALPAAAEVLIEFYNSRGALVKSFLGGLQEGTTRLNVGINDLEKGMYIVRLTSKGIKETKKLIVQ</sequence>
<feature type="signal peptide" evidence="1">
    <location>
        <begin position="1"/>
        <end position="20"/>
    </location>
</feature>
<evidence type="ECO:0000313" key="3">
    <source>
        <dbReference type="EMBL" id="SFW13014.1"/>
    </source>
</evidence>
<dbReference type="InterPro" id="IPR026444">
    <property type="entry name" value="Secre_tail"/>
</dbReference>